<evidence type="ECO:0000256" key="1">
    <source>
        <dbReference type="SAM" id="MobiDB-lite"/>
    </source>
</evidence>
<organism evidence="2 3">
    <name type="scientific">Dissostichus mawsoni</name>
    <name type="common">Antarctic cod</name>
    <dbReference type="NCBI Taxonomy" id="36200"/>
    <lineage>
        <taxon>Eukaryota</taxon>
        <taxon>Metazoa</taxon>
        <taxon>Chordata</taxon>
        <taxon>Craniata</taxon>
        <taxon>Vertebrata</taxon>
        <taxon>Euteleostomi</taxon>
        <taxon>Actinopterygii</taxon>
        <taxon>Neopterygii</taxon>
        <taxon>Teleostei</taxon>
        <taxon>Neoteleostei</taxon>
        <taxon>Acanthomorphata</taxon>
        <taxon>Eupercaria</taxon>
        <taxon>Perciformes</taxon>
        <taxon>Notothenioidei</taxon>
        <taxon>Nototheniidae</taxon>
        <taxon>Dissostichus</taxon>
    </lineage>
</organism>
<dbReference type="AlphaFoldDB" id="A0A7J5XWA3"/>
<protein>
    <submittedName>
        <fullName evidence="2">Uncharacterized protein</fullName>
    </submittedName>
</protein>
<feature type="region of interest" description="Disordered" evidence="1">
    <location>
        <begin position="1"/>
        <end position="20"/>
    </location>
</feature>
<proteinExistence type="predicted"/>
<reference evidence="2 3" key="1">
    <citation type="submission" date="2020-03" db="EMBL/GenBank/DDBJ databases">
        <title>Dissostichus mawsoni Genome sequencing and assembly.</title>
        <authorList>
            <person name="Park H."/>
        </authorList>
    </citation>
    <scope>NUCLEOTIDE SEQUENCE [LARGE SCALE GENOMIC DNA]</scope>
    <source>
        <strain evidence="2">DM0001</strain>
        <tissue evidence="2">Muscle</tissue>
    </source>
</reference>
<sequence length="98" mass="11318">MVQGMVKVKEKQPTKRSPTTEGEWDAALYYNHSHMAIALKSIERMFKWIKMVLCSCGDHLITIFITMETGNLSPTFTAVAHHVKHRLNCLHCQFIHHI</sequence>
<keyword evidence="3" id="KW-1185">Reference proteome</keyword>
<gene>
    <name evidence="2" type="ORF">F7725_006719</name>
</gene>
<accession>A0A7J5XWA3</accession>
<evidence type="ECO:0000313" key="2">
    <source>
        <dbReference type="EMBL" id="KAF3840857.1"/>
    </source>
</evidence>
<evidence type="ECO:0000313" key="3">
    <source>
        <dbReference type="Proteomes" id="UP000518266"/>
    </source>
</evidence>
<name>A0A7J5XWA3_DISMA</name>
<dbReference type="EMBL" id="JAAKFY010000020">
    <property type="protein sequence ID" value="KAF3840857.1"/>
    <property type="molecule type" value="Genomic_DNA"/>
</dbReference>
<dbReference type="Proteomes" id="UP000518266">
    <property type="component" value="Unassembled WGS sequence"/>
</dbReference>
<comment type="caution">
    <text evidence="2">The sequence shown here is derived from an EMBL/GenBank/DDBJ whole genome shotgun (WGS) entry which is preliminary data.</text>
</comment>